<dbReference type="AlphaFoldDB" id="A0A1P8W8W2"/>
<evidence type="ECO:0000313" key="2">
    <source>
        <dbReference type="EMBL" id="APZ90503.1"/>
    </source>
</evidence>
<keyword evidence="3" id="KW-1185">Reference proteome</keyword>
<evidence type="ECO:0000313" key="3">
    <source>
        <dbReference type="Proteomes" id="UP000187735"/>
    </source>
</evidence>
<feature type="compositionally biased region" description="Polar residues" evidence="1">
    <location>
        <begin position="145"/>
        <end position="162"/>
    </location>
</feature>
<dbReference type="STRING" id="1891926.Fuma_00082"/>
<name>A0A1P8W8W2_9PLAN</name>
<evidence type="ECO:0000256" key="1">
    <source>
        <dbReference type="SAM" id="MobiDB-lite"/>
    </source>
</evidence>
<gene>
    <name evidence="2" type="ORF">Fuma_00082</name>
</gene>
<dbReference type="EMBL" id="CP017641">
    <property type="protein sequence ID" value="APZ90503.1"/>
    <property type="molecule type" value="Genomic_DNA"/>
</dbReference>
<dbReference type="Proteomes" id="UP000187735">
    <property type="component" value="Chromosome"/>
</dbReference>
<accession>A0A1P8W8W2</accession>
<feature type="region of interest" description="Disordered" evidence="1">
    <location>
        <begin position="128"/>
        <end position="162"/>
    </location>
</feature>
<organism evidence="2 3">
    <name type="scientific">Fuerstiella marisgermanici</name>
    <dbReference type="NCBI Taxonomy" id="1891926"/>
    <lineage>
        <taxon>Bacteria</taxon>
        <taxon>Pseudomonadati</taxon>
        <taxon>Planctomycetota</taxon>
        <taxon>Planctomycetia</taxon>
        <taxon>Planctomycetales</taxon>
        <taxon>Planctomycetaceae</taxon>
        <taxon>Fuerstiella</taxon>
    </lineage>
</organism>
<proteinExistence type="predicted"/>
<protein>
    <submittedName>
        <fullName evidence="2">Uncharacterized protein</fullName>
    </submittedName>
</protein>
<reference evidence="2 3" key="1">
    <citation type="journal article" date="2016" name="Front. Microbiol.">
        <title>Fuerstia marisgermanicae gen. nov., sp. nov., an Unusual Member of the Phylum Planctomycetes from the German Wadden Sea.</title>
        <authorList>
            <person name="Kohn T."/>
            <person name="Heuer A."/>
            <person name="Jogler M."/>
            <person name="Vollmers J."/>
            <person name="Boedeker C."/>
            <person name="Bunk B."/>
            <person name="Rast P."/>
            <person name="Borchert D."/>
            <person name="Glockner I."/>
            <person name="Freese H.M."/>
            <person name="Klenk H.P."/>
            <person name="Overmann J."/>
            <person name="Kaster A.K."/>
            <person name="Rohde M."/>
            <person name="Wiegand S."/>
            <person name="Jogler C."/>
        </authorList>
    </citation>
    <scope>NUCLEOTIDE SEQUENCE [LARGE SCALE GENOMIC DNA]</scope>
    <source>
        <strain evidence="2 3">NH11</strain>
    </source>
</reference>
<sequence>MIIQYQCQPTTLITTGPNLGGNPSRSALRKLKEIRGNSSVQSCDSDCLIVNLNGCWSLIQSAFRLMTQFHDNHTLWTRSLGGTRLYACVLVMGAVTFLGNSNAHASCGDYLFRNGVPVSGHSDARLNEVDHQAESQPPSRPCHSPNCSKGRSPVTPDSPTMSRSFDQDALLLQFVSAGQRPISSVAAESEAVADVRAVTIFRPPRASTSVC</sequence>
<dbReference type="KEGG" id="fmr:Fuma_00082"/>